<name>A0A1L9NSX0_9RHOB</name>
<sequence length="100" mass="11289">MDLNTLSLKELKKLRKDVDKTITDFKDRKKREALAELEKKAAELGFSLSDLANVGKVKKVSAPKYRNPKDSDQTWTGRGRIPQWMKDLEAAGGSRDDALI</sequence>
<dbReference type="SUPFAM" id="SSF81273">
    <property type="entry name" value="H-NS histone-like proteins"/>
    <property type="match status" value="1"/>
</dbReference>
<dbReference type="EMBL" id="MLCB01000193">
    <property type="protein sequence ID" value="OJI92224.1"/>
    <property type="molecule type" value="Genomic_DNA"/>
</dbReference>
<dbReference type="Proteomes" id="UP000184514">
    <property type="component" value="Unassembled WGS sequence"/>
</dbReference>
<feature type="domain" description="DNA-binding protein H-NS-like C-terminal" evidence="1">
    <location>
        <begin position="55"/>
        <end position="100"/>
    </location>
</feature>
<protein>
    <submittedName>
        <fullName evidence="2">H-NS histone family protein</fullName>
    </submittedName>
</protein>
<accession>A0A1L9NSX0</accession>
<reference evidence="2 3" key="1">
    <citation type="submission" date="2016-10" db="EMBL/GenBank/DDBJ databases">
        <title>Genome sequence of Planktotalea frisia SH6-1.</title>
        <authorList>
            <person name="Poehlein A."/>
            <person name="Bakenhus I."/>
            <person name="Voget S."/>
            <person name="Brinkhoff T."/>
            <person name="Simon M."/>
        </authorList>
    </citation>
    <scope>NUCLEOTIDE SEQUENCE [LARGE SCALE GENOMIC DNA]</scope>
    <source>
        <strain evidence="2 3">SH6-1</strain>
    </source>
</reference>
<dbReference type="Gene3D" id="4.10.430.10">
    <property type="entry name" value="Histone-like protein H-NS, C-terminal domain"/>
    <property type="match status" value="1"/>
</dbReference>
<evidence type="ECO:0000259" key="1">
    <source>
        <dbReference type="SMART" id="SM00528"/>
    </source>
</evidence>
<dbReference type="GO" id="GO:0003677">
    <property type="term" value="F:DNA binding"/>
    <property type="evidence" value="ECO:0007669"/>
    <property type="project" value="InterPro"/>
</dbReference>
<organism evidence="2 3">
    <name type="scientific">Planktotalea frisia</name>
    <dbReference type="NCBI Taxonomy" id="696762"/>
    <lineage>
        <taxon>Bacteria</taxon>
        <taxon>Pseudomonadati</taxon>
        <taxon>Pseudomonadota</taxon>
        <taxon>Alphaproteobacteria</taxon>
        <taxon>Rhodobacterales</taxon>
        <taxon>Paracoccaceae</taxon>
        <taxon>Planktotalea</taxon>
    </lineage>
</organism>
<evidence type="ECO:0000313" key="2">
    <source>
        <dbReference type="EMBL" id="OJI92224.1"/>
    </source>
</evidence>
<dbReference type="InterPro" id="IPR027444">
    <property type="entry name" value="H-NS_C_dom"/>
</dbReference>
<keyword evidence="3" id="KW-1185">Reference proteome</keyword>
<dbReference type="RefSeq" id="WP_072632053.1">
    <property type="nucleotide sequence ID" value="NZ_JABBAN010000030.1"/>
</dbReference>
<proteinExistence type="predicted"/>
<dbReference type="Pfam" id="PF00816">
    <property type="entry name" value="Histone_HNS"/>
    <property type="match status" value="1"/>
</dbReference>
<dbReference type="OrthoDB" id="5297879at2"/>
<comment type="caution">
    <text evidence="2">The sequence shown here is derived from an EMBL/GenBank/DDBJ whole genome shotgun (WGS) entry which is preliminary data.</text>
</comment>
<dbReference type="AlphaFoldDB" id="A0A1L9NSX0"/>
<dbReference type="STRING" id="696762.PFRI_35560"/>
<evidence type="ECO:0000313" key="3">
    <source>
        <dbReference type="Proteomes" id="UP000184514"/>
    </source>
</evidence>
<dbReference type="InterPro" id="IPR037150">
    <property type="entry name" value="H-NS_C_dom_sf"/>
</dbReference>
<gene>
    <name evidence="2" type="ORF">PFRI_35560</name>
</gene>
<dbReference type="SMART" id="SM00528">
    <property type="entry name" value="HNS"/>
    <property type="match status" value="1"/>
</dbReference>